<gene>
    <name evidence="1" type="ORF">GGD57_003588</name>
</gene>
<keyword evidence="1" id="KW-0808">Transferase</keyword>
<proteinExistence type="predicted"/>
<dbReference type="EMBL" id="JACIFY010000012">
    <property type="protein sequence ID" value="MBB4236992.1"/>
    <property type="molecule type" value="Genomic_DNA"/>
</dbReference>
<dbReference type="GO" id="GO:0032259">
    <property type="term" value="P:methylation"/>
    <property type="evidence" value="ECO:0007669"/>
    <property type="project" value="UniProtKB-KW"/>
</dbReference>
<dbReference type="GO" id="GO:0008825">
    <property type="term" value="F:cyclopropane-fatty-acyl-phospholipid synthase activity"/>
    <property type="evidence" value="ECO:0007669"/>
    <property type="project" value="UniProtKB-EC"/>
</dbReference>
<evidence type="ECO:0000313" key="1">
    <source>
        <dbReference type="EMBL" id="MBB4236992.1"/>
    </source>
</evidence>
<protein>
    <submittedName>
        <fullName evidence="1">Cyclopropane-fatty-acyl-phospholipid synthase</fullName>
        <ecNumber evidence="1">2.1.1.79</ecNumber>
    </submittedName>
</protein>
<keyword evidence="1" id="KW-0489">Methyltransferase</keyword>
<evidence type="ECO:0000313" key="2">
    <source>
        <dbReference type="Proteomes" id="UP000540909"/>
    </source>
</evidence>
<dbReference type="EC" id="2.1.1.79" evidence="1"/>
<organism evidence="1 2">
    <name type="scientific">Rhizobium esperanzae</name>
    <dbReference type="NCBI Taxonomy" id="1967781"/>
    <lineage>
        <taxon>Bacteria</taxon>
        <taxon>Pseudomonadati</taxon>
        <taxon>Pseudomonadota</taxon>
        <taxon>Alphaproteobacteria</taxon>
        <taxon>Hyphomicrobiales</taxon>
        <taxon>Rhizobiaceae</taxon>
        <taxon>Rhizobium/Agrobacterium group</taxon>
        <taxon>Rhizobium</taxon>
    </lineage>
</organism>
<sequence length="68" mass="7581">MWEFYLASAEAAFRYEDLVVFQIQLSKRNDVIPVTRDYIGQHETAAAQGSKADLEGAVECDTDDILVG</sequence>
<accession>A0A7W6R6A2</accession>
<reference evidence="1 2" key="1">
    <citation type="submission" date="2020-08" db="EMBL/GenBank/DDBJ databases">
        <title>Genomic Encyclopedia of Type Strains, Phase IV (KMG-V): Genome sequencing to study the core and pangenomes of soil and plant-associated prokaryotes.</title>
        <authorList>
            <person name="Whitman W."/>
        </authorList>
    </citation>
    <scope>NUCLEOTIDE SEQUENCE [LARGE SCALE GENOMIC DNA]</scope>
    <source>
        <strain evidence="1 2">SEMIA 4089</strain>
    </source>
</reference>
<name>A0A7W6R6A2_9HYPH</name>
<comment type="caution">
    <text evidence="1">The sequence shown here is derived from an EMBL/GenBank/DDBJ whole genome shotgun (WGS) entry which is preliminary data.</text>
</comment>
<dbReference type="Proteomes" id="UP000540909">
    <property type="component" value="Unassembled WGS sequence"/>
</dbReference>
<dbReference type="AlphaFoldDB" id="A0A7W6R6A2"/>